<keyword evidence="2" id="KW-0812">Transmembrane</keyword>
<keyword evidence="2" id="KW-1133">Transmembrane helix</keyword>
<evidence type="ECO:0000256" key="2">
    <source>
        <dbReference type="SAM" id="Phobius"/>
    </source>
</evidence>
<organism evidence="3 4">
    <name type="scientific">Clytia hemisphaerica</name>
    <dbReference type="NCBI Taxonomy" id="252671"/>
    <lineage>
        <taxon>Eukaryota</taxon>
        <taxon>Metazoa</taxon>
        <taxon>Cnidaria</taxon>
        <taxon>Hydrozoa</taxon>
        <taxon>Hydroidolina</taxon>
        <taxon>Leptothecata</taxon>
        <taxon>Obeliida</taxon>
        <taxon>Clytiidae</taxon>
        <taxon>Clytia</taxon>
    </lineage>
</organism>
<dbReference type="OrthoDB" id="408493at2759"/>
<keyword evidence="4" id="KW-1185">Reference proteome</keyword>
<dbReference type="InterPro" id="IPR005049">
    <property type="entry name" value="STL-like"/>
</dbReference>
<dbReference type="EnsemblMetazoa" id="CLYHEMT012790.1">
    <property type="protein sequence ID" value="CLYHEMP012790.1"/>
    <property type="gene ID" value="CLYHEMG012790"/>
</dbReference>
<evidence type="ECO:0000313" key="4">
    <source>
        <dbReference type="Proteomes" id="UP000594262"/>
    </source>
</evidence>
<reference evidence="3" key="1">
    <citation type="submission" date="2021-01" db="UniProtKB">
        <authorList>
            <consortium name="EnsemblMetazoa"/>
        </authorList>
    </citation>
    <scope>IDENTIFICATION</scope>
</reference>
<dbReference type="PANTHER" id="PTHR31362:SF0">
    <property type="entry name" value="EXOSTOSIN DOMAIN-CONTAINING PROTEIN-RELATED"/>
    <property type="match status" value="1"/>
</dbReference>
<protein>
    <submittedName>
        <fullName evidence="3">Uncharacterized protein</fullName>
    </submittedName>
</protein>
<keyword evidence="1" id="KW-0175">Coiled coil</keyword>
<name>A0A7M5WTA0_9CNID</name>
<dbReference type="AlphaFoldDB" id="A0A7M5WTA0"/>
<evidence type="ECO:0000256" key="1">
    <source>
        <dbReference type="SAM" id="Coils"/>
    </source>
</evidence>
<sequence length="575" mass="66948">ADKSKCNRQKNETITVKRIQRDVKSFLTSITTMKFTAALAVGLICFGLTFYTYISLKNVPHIPSNTIESIQRHLEILTSDQKHHGESVQTLLNGLESLKNTINELKSSARDEAPSMKEQVGDEIKRALEENFNKFNQQNKDVKTQENPADKTIHKRGLEKLSLDLDEVEQLPKPLDSEMNERWIVVTSIFKPTEDIKKLAKIPGWKMVVVGDTKSPKEYKVDNVVFLSIADQENSGFETAKYLTYGCYQRKNMGYLYAIRHGARYIYDTDDDNHPYGGQVVFDEMKQTKSYLMYDGGSERHHYNTFAHFGQSTLWPRGFPLDRIDKDPMRRYKTCSNTRPLVQQGVVDGDPDLDAIQRLTRKDASAKFVVYFDKEAPPVVLPPKSFAPYNSQNTFQHYDIFFALLLPITVTFRVNDIWRSYIAQRLMWDIGGHLAYFPPNAYQDRTPHNFLKDFYEEDDLYRLTNPLTEFLLKWDSKNSNMVERHFEIIKELYKLDILGPRDVRLARAWARDLRRIGYKPPKMQQSQVVCEQESKEFYPKEMPTLMNRIGQKTVNVIEIAKKIQLTKERERDSEK</sequence>
<feature type="transmembrane region" description="Helical" evidence="2">
    <location>
        <begin position="35"/>
        <end position="54"/>
    </location>
</feature>
<dbReference type="Proteomes" id="UP000594262">
    <property type="component" value="Unplaced"/>
</dbReference>
<dbReference type="Pfam" id="PF03385">
    <property type="entry name" value="STELLO"/>
    <property type="match status" value="1"/>
</dbReference>
<proteinExistence type="predicted"/>
<dbReference type="PANTHER" id="PTHR31362">
    <property type="entry name" value="GLYCOSYLTRANSFERASE STELLO1-RELATED"/>
    <property type="match status" value="1"/>
</dbReference>
<accession>A0A7M5WTA0</accession>
<keyword evidence="2" id="KW-0472">Membrane</keyword>
<feature type="coiled-coil region" evidence="1">
    <location>
        <begin position="88"/>
        <end position="145"/>
    </location>
</feature>
<evidence type="ECO:0000313" key="3">
    <source>
        <dbReference type="EnsemblMetazoa" id="CLYHEMP012790.1"/>
    </source>
</evidence>